<sequence>MSGSGGYYKYRCKYWLTFNCPHWVWVNNAPCAHCLADGRDSDLNIKSTSTRVSRDIYVPHIKNGTFQYTLMEIIAASDFDSGWLVKDKPLSSSAFPTTTEPSVATKVIAVDGIGARSKGRLKVQQEGAGWTVDGTFRLE</sequence>
<name>A0ABR4PDV1_9HELO</name>
<keyword evidence="2" id="KW-1185">Reference proteome</keyword>
<gene>
    <name evidence="1" type="ORF">PVAG01_07899</name>
</gene>
<comment type="caution">
    <text evidence="1">The sequence shown here is derived from an EMBL/GenBank/DDBJ whole genome shotgun (WGS) entry which is preliminary data.</text>
</comment>
<protein>
    <submittedName>
        <fullName evidence="1">Uncharacterized protein</fullName>
    </submittedName>
</protein>
<dbReference type="Proteomes" id="UP001629113">
    <property type="component" value="Unassembled WGS sequence"/>
</dbReference>
<organism evidence="1 2">
    <name type="scientific">Phlyctema vagabunda</name>
    <dbReference type="NCBI Taxonomy" id="108571"/>
    <lineage>
        <taxon>Eukaryota</taxon>
        <taxon>Fungi</taxon>
        <taxon>Dikarya</taxon>
        <taxon>Ascomycota</taxon>
        <taxon>Pezizomycotina</taxon>
        <taxon>Leotiomycetes</taxon>
        <taxon>Helotiales</taxon>
        <taxon>Dermateaceae</taxon>
        <taxon>Phlyctema</taxon>
    </lineage>
</organism>
<evidence type="ECO:0000313" key="1">
    <source>
        <dbReference type="EMBL" id="KAL3421454.1"/>
    </source>
</evidence>
<evidence type="ECO:0000313" key="2">
    <source>
        <dbReference type="Proteomes" id="UP001629113"/>
    </source>
</evidence>
<dbReference type="EMBL" id="JBFCZG010000006">
    <property type="protein sequence ID" value="KAL3421454.1"/>
    <property type="molecule type" value="Genomic_DNA"/>
</dbReference>
<proteinExistence type="predicted"/>
<reference evidence="1 2" key="1">
    <citation type="submission" date="2024-06" db="EMBL/GenBank/DDBJ databases">
        <title>Complete genome of Phlyctema vagabunda strain 19-DSS-EL-015.</title>
        <authorList>
            <person name="Fiorenzani C."/>
        </authorList>
    </citation>
    <scope>NUCLEOTIDE SEQUENCE [LARGE SCALE GENOMIC DNA]</scope>
    <source>
        <strain evidence="1 2">19-DSS-EL-015</strain>
    </source>
</reference>
<accession>A0ABR4PDV1</accession>